<dbReference type="GO" id="GO:0006351">
    <property type="term" value="P:DNA-templated transcription"/>
    <property type="evidence" value="ECO:0007669"/>
    <property type="project" value="InterPro"/>
</dbReference>
<evidence type="ECO:0000259" key="8">
    <source>
        <dbReference type="PROSITE" id="PS50048"/>
    </source>
</evidence>
<dbReference type="InterPro" id="IPR001138">
    <property type="entry name" value="Zn2Cys6_DnaBD"/>
</dbReference>
<keyword evidence="2" id="KW-0862">Zinc</keyword>
<evidence type="ECO:0000313" key="9">
    <source>
        <dbReference type="EMBL" id="EPE30890.1"/>
    </source>
</evidence>
<dbReference type="RefSeq" id="XP_008082301.1">
    <property type="nucleotide sequence ID" value="XM_008084110.1"/>
</dbReference>
<feature type="region of interest" description="Disordered" evidence="7">
    <location>
        <begin position="1"/>
        <end position="25"/>
    </location>
</feature>
<dbReference type="AlphaFoldDB" id="S3CZ69"/>
<dbReference type="CDD" id="cd00067">
    <property type="entry name" value="GAL4"/>
    <property type="match status" value="1"/>
</dbReference>
<dbReference type="PROSITE" id="PS00463">
    <property type="entry name" value="ZN2_CY6_FUNGAL_1"/>
    <property type="match status" value="1"/>
</dbReference>
<reference evidence="9 10" key="1">
    <citation type="journal article" date="2013" name="BMC Genomics">
        <title>Genomics-driven discovery of the pneumocandin biosynthetic gene cluster in the fungus Glarea lozoyensis.</title>
        <authorList>
            <person name="Chen L."/>
            <person name="Yue Q."/>
            <person name="Zhang X."/>
            <person name="Xiang M."/>
            <person name="Wang C."/>
            <person name="Li S."/>
            <person name="Che Y."/>
            <person name="Ortiz-Lopez F.J."/>
            <person name="Bills G.F."/>
            <person name="Liu X."/>
            <person name="An Z."/>
        </authorList>
    </citation>
    <scope>NUCLEOTIDE SEQUENCE [LARGE SCALE GENOMIC DNA]</scope>
    <source>
        <strain evidence="10">ATCC 20868 / MF5171</strain>
    </source>
</reference>
<dbReference type="GO" id="GO:0000978">
    <property type="term" value="F:RNA polymerase II cis-regulatory region sequence-specific DNA binding"/>
    <property type="evidence" value="ECO:0007669"/>
    <property type="project" value="TreeGrafter"/>
</dbReference>
<protein>
    <submittedName>
        <fullName evidence="9">Zn2/Cys6 DNA-binding protein</fullName>
    </submittedName>
</protein>
<keyword evidence="5" id="KW-0804">Transcription</keyword>
<proteinExistence type="predicted"/>
<dbReference type="KEGG" id="glz:GLAREA_03857"/>
<gene>
    <name evidence="9" type="ORF">GLAREA_03857</name>
</gene>
<dbReference type="InterPro" id="IPR007219">
    <property type="entry name" value="XnlR_reg_dom"/>
</dbReference>
<dbReference type="PANTHER" id="PTHR31944:SF130">
    <property type="entry name" value="ZN(II)2CYS6 TRANSCRIPTION FACTO (EUROFUNG)"/>
    <property type="match status" value="1"/>
</dbReference>
<dbReference type="SMART" id="SM00066">
    <property type="entry name" value="GAL4"/>
    <property type="match status" value="1"/>
</dbReference>
<dbReference type="SUPFAM" id="SSF57701">
    <property type="entry name" value="Zn2/Cys6 DNA-binding domain"/>
    <property type="match status" value="1"/>
</dbReference>
<evidence type="ECO:0000256" key="6">
    <source>
        <dbReference type="ARBA" id="ARBA00023242"/>
    </source>
</evidence>
<dbReference type="GeneID" id="19462912"/>
<evidence type="ECO:0000256" key="5">
    <source>
        <dbReference type="ARBA" id="ARBA00023163"/>
    </source>
</evidence>
<evidence type="ECO:0000256" key="3">
    <source>
        <dbReference type="ARBA" id="ARBA00023015"/>
    </source>
</evidence>
<dbReference type="InterPro" id="IPR036864">
    <property type="entry name" value="Zn2-C6_fun-type_DNA-bd_sf"/>
</dbReference>
<dbReference type="Pfam" id="PF04082">
    <property type="entry name" value="Fungal_trans"/>
    <property type="match status" value="1"/>
</dbReference>
<evidence type="ECO:0000256" key="1">
    <source>
        <dbReference type="ARBA" id="ARBA00022723"/>
    </source>
</evidence>
<dbReference type="Gene3D" id="4.10.240.10">
    <property type="entry name" value="Zn(2)-C6 fungal-type DNA-binding domain"/>
    <property type="match status" value="1"/>
</dbReference>
<sequence>MASSPSPNQSAAVNSSGPTGEKRRRKRLQLSCGECRRKKLLCDRNLPCQRCLRSGRSWACAFETDTTQPPPASQHTQQNILHNGQEAQDLQAEVARLKELLSQSCRSKNNDCVESITPVAIPEFDNTDLLNIETEGHLTCADSKNIDLKDPREKCPRGYYSQHTLLQFFHEIPQLFLFIKETSDEWLKPLGAHTKKHKPAPLDRRTNARNKEESALESLLPPKNITDALILLFTTNLGQLHHIIHVPTFTREYAKFWIPQRPRSPAMTALVLSIISISSSTSLLPSSISPIPPRYQTMAVQWIFAYEEWVRRQSSKYRDILYYQIACLVYLAKRMTSLKKKEFWKETSSLIQTAIMDKLHCEISTESPYTREIKRRIWTSLRELDLQNSFEFGLPTLLHNTESDIATPANLNDEDFDETTEALPPEKPSTHFTSASYQYHSSRSWALRLEISRRLFSTGSMKPLSYEDVLRYTHELTSEVHSLPPWDVDIAEGDDYSKSRFVCYVFLHSQLTECVLTMHRPYLQRENNKYWLSTNVCYQMSRDTLLLNYKAENSGIQSLRSVREDLLSASLTLTRITIEQPEKSNSITMDSSTSTIDLLEKCLPFFEQRYLGYVYSEPWCFLTMYASTMLIKIHLGKESWQTAKTSCAQRYLELFHEHTRKHQIHFPRERHAVSEYLGAPDTQSAPVEIDFQQSRVPESSWVIGISPNFNIDPFDFEMECESIWET</sequence>
<keyword evidence="3" id="KW-0805">Transcription regulation</keyword>
<dbReference type="GO" id="GO:0005634">
    <property type="term" value="C:nucleus"/>
    <property type="evidence" value="ECO:0007669"/>
    <property type="project" value="TreeGrafter"/>
</dbReference>
<dbReference type="HOGENOM" id="CLU_007091_1_0_1"/>
<evidence type="ECO:0000313" key="10">
    <source>
        <dbReference type="Proteomes" id="UP000016922"/>
    </source>
</evidence>
<evidence type="ECO:0000256" key="4">
    <source>
        <dbReference type="ARBA" id="ARBA00023125"/>
    </source>
</evidence>
<keyword evidence="4 9" id="KW-0238">DNA-binding</keyword>
<dbReference type="eggNOG" id="ENOG502SH73">
    <property type="taxonomic scope" value="Eukaryota"/>
</dbReference>
<dbReference type="Proteomes" id="UP000016922">
    <property type="component" value="Unassembled WGS sequence"/>
</dbReference>
<dbReference type="PANTHER" id="PTHR31944">
    <property type="entry name" value="HEME-RESPONSIVE ZINC FINGER TRANSCRIPTION FACTOR HAP1"/>
    <property type="match status" value="1"/>
</dbReference>
<keyword evidence="10" id="KW-1185">Reference proteome</keyword>
<dbReference type="OMA" id="DVLRYTH"/>
<dbReference type="GO" id="GO:0001228">
    <property type="term" value="F:DNA-binding transcription activator activity, RNA polymerase II-specific"/>
    <property type="evidence" value="ECO:0007669"/>
    <property type="project" value="TreeGrafter"/>
</dbReference>
<dbReference type="Pfam" id="PF00172">
    <property type="entry name" value="Zn_clus"/>
    <property type="match status" value="1"/>
</dbReference>
<dbReference type="EMBL" id="KE145363">
    <property type="protein sequence ID" value="EPE30890.1"/>
    <property type="molecule type" value="Genomic_DNA"/>
</dbReference>
<keyword evidence="1" id="KW-0479">Metal-binding</keyword>
<feature type="compositionally biased region" description="Polar residues" evidence="7">
    <location>
        <begin position="1"/>
        <end position="18"/>
    </location>
</feature>
<feature type="domain" description="Zn(2)-C6 fungal-type" evidence="8">
    <location>
        <begin position="31"/>
        <end position="62"/>
    </location>
</feature>
<dbReference type="GO" id="GO:0008270">
    <property type="term" value="F:zinc ion binding"/>
    <property type="evidence" value="ECO:0007669"/>
    <property type="project" value="InterPro"/>
</dbReference>
<dbReference type="CDD" id="cd12148">
    <property type="entry name" value="fungal_TF_MHR"/>
    <property type="match status" value="1"/>
</dbReference>
<dbReference type="InterPro" id="IPR051430">
    <property type="entry name" value="Fungal_TF_Env_Response"/>
</dbReference>
<evidence type="ECO:0000256" key="7">
    <source>
        <dbReference type="SAM" id="MobiDB-lite"/>
    </source>
</evidence>
<accession>S3CZ69</accession>
<name>S3CZ69_GLAL2</name>
<dbReference type="OrthoDB" id="4236860at2759"/>
<evidence type="ECO:0000256" key="2">
    <source>
        <dbReference type="ARBA" id="ARBA00022833"/>
    </source>
</evidence>
<organism evidence="9 10">
    <name type="scientific">Glarea lozoyensis (strain ATCC 20868 / MF5171)</name>
    <dbReference type="NCBI Taxonomy" id="1116229"/>
    <lineage>
        <taxon>Eukaryota</taxon>
        <taxon>Fungi</taxon>
        <taxon>Dikarya</taxon>
        <taxon>Ascomycota</taxon>
        <taxon>Pezizomycotina</taxon>
        <taxon>Leotiomycetes</taxon>
        <taxon>Helotiales</taxon>
        <taxon>Helotiaceae</taxon>
        <taxon>Glarea</taxon>
    </lineage>
</organism>
<dbReference type="PROSITE" id="PS50048">
    <property type="entry name" value="ZN2_CY6_FUNGAL_2"/>
    <property type="match status" value="1"/>
</dbReference>
<keyword evidence="6" id="KW-0539">Nucleus</keyword>